<dbReference type="GO" id="GO:0050518">
    <property type="term" value="F:2-C-methyl-D-erythritol 4-phosphate cytidylyltransferase activity"/>
    <property type="evidence" value="ECO:0007669"/>
    <property type="project" value="UniProtKB-UniRule"/>
</dbReference>
<dbReference type="Gene3D" id="3.90.550.10">
    <property type="entry name" value="Spore Coat Polysaccharide Biosynthesis Protein SpsA, Chain A"/>
    <property type="match status" value="1"/>
</dbReference>
<name>A0A7M2YYZ1_9ACTN</name>
<reference evidence="9" key="2">
    <citation type="journal article" date="2019" name="MicrobiologyOpen">
        <title>High-quality draft genome sequence of Gaiella occulta isolated from a 150 meter deep mineral water borehole and comparison with the genome sequences of other deep-branching lineages of the phylum Actinobacteria.</title>
        <authorList>
            <person name="Severino R."/>
            <person name="Froufe H.J.C."/>
            <person name="Barroso C."/>
            <person name="Albuquerque L."/>
            <person name="Lobo-da-Cunha A."/>
            <person name="da Costa M.S."/>
            <person name="Egas C."/>
        </authorList>
    </citation>
    <scope>NUCLEOTIDE SEQUENCE [LARGE SCALE GENOMIC DNA]</scope>
    <source>
        <strain evidence="9">F2-233</strain>
    </source>
</reference>
<keyword evidence="6 7" id="KW-0414">Isoprene biosynthesis</keyword>
<dbReference type="SUPFAM" id="SSF53448">
    <property type="entry name" value="Nucleotide-diphospho-sugar transferases"/>
    <property type="match status" value="1"/>
</dbReference>
<comment type="similarity">
    <text evidence="3 7">Belongs to the IspD/TarI cytidylyltransferase family. IspD subfamily.</text>
</comment>
<dbReference type="InterPro" id="IPR001228">
    <property type="entry name" value="IspD"/>
</dbReference>
<evidence type="ECO:0000256" key="3">
    <source>
        <dbReference type="ARBA" id="ARBA00009789"/>
    </source>
</evidence>
<comment type="catalytic activity">
    <reaction evidence="1 7">
        <text>2-C-methyl-D-erythritol 4-phosphate + CTP + H(+) = 4-CDP-2-C-methyl-D-erythritol + diphosphate</text>
        <dbReference type="Rhea" id="RHEA:13429"/>
        <dbReference type="ChEBI" id="CHEBI:15378"/>
        <dbReference type="ChEBI" id="CHEBI:33019"/>
        <dbReference type="ChEBI" id="CHEBI:37563"/>
        <dbReference type="ChEBI" id="CHEBI:57823"/>
        <dbReference type="ChEBI" id="CHEBI:58262"/>
        <dbReference type="EC" id="2.7.7.60"/>
    </reaction>
</comment>
<evidence type="ECO:0000256" key="4">
    <source>
        <dbReference type="ARBA" id="ARBA00022679"/>
    </source>
</evidence>
<feature type="site" description="Positions MEP for the nucleophilic attack" evidence="7">
    <location>
        <position position="149"/>
    </location>
</feature>
<evidence type="ECO:0000256" key="7">
    <source>
        <dbReference type="HAMAP-Rule" id="MF_00108"/>
    </source>
</evidence>
<dbReference type="PANTHER" id="PTHR32125:SF4">
    <property type="entry name" value="2-C-METHYL-D-ERYTHRITOL 4-PHOSPHATE CYTIDYLYLTRANSFERASE, CHLOROPLASTIC"/>
    <property type="match status" value="1"/>
</dbReference>
<dbReference type="UniPathway" id="UPA00056">
    <property type="reaction ID" value="UER00093"/>
</dbReference>
<dbReference type="HAMAP" id="MF_00108">
    <property type="entry name" value="IspD"/>
    <property type="match status" value="1"/>
</dbReference>
<evidence type="ECO:0000313" key="9">
    <source>
        <dbReference type="Proteomes" id="UP000254134"/>
    </source>
</evidence>
<feature type="site" description="Transition state stabilizer" evidence="7">
    <location>
        <position position="17"/>
    </location>
</feature>
<evidence type="ECO:0000256" key="1">
    <source>
        <dbReference type="ARBA" id="ARBA00001282"/>
    </source>
</evidence>
<evidence type="ECO:0000256" key="2">
    <source>
        <dbReference type="ARBA" id="ARBA00004787"/>
    </source>
</evidence>
<dbReference type="InterPro" id="IPR034683">
    <property type="entry name" value="IspD/TarI"/>
</dbReference>
<reference evidence="8 9" key="1">
    <citation type="submission" date="2018-07" db="EMBL/GenBank/DDBJ databases">
        <title>High-quality-draft genome sequence of Gaiella occulta.</title>
        <authorList>
            <person name="Severino R."/>
            <person name="Froufe H.J.C."/>
            <person name="Rainey F.A."/>
            <person name="Barroso C."/>
            <person name="Albuquerque L."/>
            <person name="Lobo-Da-Cunha A."/>
            <person name="Da Costa M.S."/>
            <person name="Egas C."/>
        </authorList>
    </citation>
    <scope>NUCLEOTIDE SEQUENCE [LARGE SCALE GENOMIC DNA]</scope>
    <source>
        <strain evidence="8 9">F2-233</strain>
    </source>
</reference>
<evidence type="ECO:0000256" key="6">
    <source>
        <dbReference type="ARBA" id="ARBA00023229"/>
    </source>
</evidence>
<feature type="site" description="Transition state stabilizer" evidence="7">
    <location>
        <position position="10"/>
    </location>
</feature>
<evidence type="ECO:0000256" key="5">
    <source>
        <dbReference type="ARBA" id="ARBA00022695"/>
    </source>
</evidence>
<accession>A0A7M2YYZ1</accession>
<dbReference type="InterPro" id="IPR018294">
    <property type="entry name" value="ISPD_synthase_CS"/>
</dbReference>
<comment type="caution">
    <text evidence="8">The sequence shown here is derived from an EMBL/GenBank/DDBJ whole genome shotgun (WGS) entry which is preliminary data.</text>
</comment>
<comment type="pathway">
    <text evidence="2 7">Isoprenoid biosynthesis; isopentenyl diphosphate biosynthesis via DXP pathway; isopentenyl diphosphate from 1-deoxy-D-xylulose 5-phosphate: step 2/6.</text>
</comment>
<protein>
    <recommendedName>
        <fullName evidence="7">2-C-methyl-D-erythritol 4-phosphate cytidylyltransferase</fullName>
        <ecNumber evidence="7">2.7.7.60</ecNumber>
    </recommendedName>
    <alternativeName>
        <fullName evidence="7">4-diphosphocytidyl-2C-methyl-D-erythritol synthase</fullName>
    </alternativeName>
    <alternativeName>
        <fullName evidence="7">MEP cytidylyltransferase</fullName>
        <shortName evidence="7">MCT</shortName>
    </alternativeName>
</protein>
<dbReference type="PROSITE" id="PS01295">
    <property type="entry name" value="ISPD"/>
    <property type="match status" value="1"/>
</dbReference>
<dbReference type="EMBL" id="QQZY01000003">
    <property type="protein sequence ID" value="RDI74719.1"/>
    <property type="molecule type" value="Genomic_DNA"/>
</dbReference>
<keyword evidence="9" id="KW-1185">Reference proteome</keyword>
<dbReference type="InterPro" id="IPR029044">
    <property type="entry name" value="Nucleotide-diphossugar_trans"/>
</dbReference>
<dbReference type="PANTHER" id="PTHR32125">
    <property type="entry name" value="2-C-METHYL-D-ERYTHRITOL 4-PHOSPHATE CYTIDYLYLTRANSFERASE, CHLOROPLASTIC"/>
    <property type="match status" value="1"/>
</dbReference>
<dbReference type="FunFam" id="3.90.550.10:FF:000003">
    <property type="entry name" value="2-C-methyl-D-erythritol 4-phosphate cytidylyltransferase"/>
    <property type="match status" value="1"/>
</dbReference>
<organism evidence="8 9">
    <name type="scientific">Gaiella occulta</name>
    <dbReference type="NCBI Taxonomy" id="1002870"/>
    <lineage>
        <taxon>Bacteria</taxon>
        <taxon>Bacillati</taxon>
        <taxon>Actinomycetota</taxon>
        <taxon>Thermoleophilia</taxon>
        <taxon>Gaiellales</taxon>
        <taxon>Gaiellaceae</taxon>
        <taxon>Gaiella</taxon>
    </lineage>
</organism>
<sequence length="216" mass="22385">MLVAAGAGDRLGADRPKAFVALGARVLLAESLERLDGSPWIDAIVVAVPEGWEEAAIVLAEELVTSKVAAVVTGGASRAHSVCAGLEEVPDEALVVLVHDAARPLVDDGVIERVLAPLAQGYDGVVPGLPVADTVKRVERGVVVETVDRDSLVTVQTPQAFPAHVLRAAYAGPLTDASDCASLVEARGGRIRVVDGDPRLLKVTTPADLALVASWL</sequence>
<dbReference type="GO" id="GO:0019288">
    <property type="term" value="P:isopentenyl diphosphate biosynthetic process, methylerythritol 4-phosphate pathway"/>
    <property type="evidence" value="ECO:0007669"/>
    <property type="project" value="UniProtKB-UniRule"/>
</dbReference>
<feature type="site" description="Positions MEP for the nucleophilic attack" evidence="7">
    <location>
        <position position="202"/>
    </location>
</feature>
<dbReference type="Pfam" id="PF01128">
    <property type="entry name" value="IspD"/>
    <property type="match status" value="1"/>
</dbReference>
<keyword evidence="4 7" id="KW-0808">Transferase</keyword>
<comment type="function">
    <text evidence="7">Catalyzes the formation of 4-diphosphocytidyl-2-C-methyl-D-erythritol from CTP and 2-C-methyl-D-erythritol 4-phosphate (MEP).</text>
</comment>
<dbReference type="InterPro" id="IPR050088">
    <property type="entry name" value="IspD/TarI_cytidylyltransf_bact"/>
</dbReference>
<dbReference type="Proteomes" id="UP000254134">
    <property type="component" value="Unassembled WGS sequence"/>
</dbReference>
<dbReference type="AlphaFoldDB" id="A0A7M2YYZ1"/>
<keyword evidence="5 7" id="KW-0548">Nucleotidyltransferase</keyword>
<dbReference type="NCBIfam" id="TIGR00453">
    <property type="entry name" value="ispD"/>
    <property type="match status" value="1"/>
</dbReference>
<gene>
    <name evidence="7" type="primary">ispD</name>
    <name evidence="8" type="ORF">Gocc_1608</name>
</gene>
<dbReference type="CDD" id="cd02516">
    <property type="entry name" value="CDP-ME_synthetase"/>
    <property type="match status" value="1"/>
</dbReference>
<proteinExistence type="inferred from homology"/>
<dbReference type="EC" id="2.7.7.60" evidence="7"/>
<evidence type="ECO:0000313" key="8">
    <source>
        <dbReference type="EMBL" id="RDI74719.1"/>
    </source>
</evidence>